<evidence type="ECO:0000313" key="1">
    <source>
        <dbReference type="EnsemblPlants" id="AET2Gv20193200.1"/>
    </source>
</evidence>
<reference evidence="2" key="2">
    <citation type="journal article" date="2017" name="Nat. Plants">
        <title>The Aegilops tauschii genome reveals multiple impacts of transposons.</title>
        <authorList>
            <person name="Zhao G."/>
            <person name="Zou C."/>
            <person name="Li K."/>
            <person name="Wang K."/>
            <person name="Li T."/>
            <person name="Gao L."/>
            <person name="Zhang X."/>
            <person name="Wang H."/>
            <person name="Yang Z."/>
            <person name="Liu X."/>
            <person name="Jiang W."/>
            <person name="Mao L."/>
            <person name="Kong X."/>
            <person name="Jiao Y."/>
            <person name="Jia J."/>
        </authorList>
    </citation>
    <scope>NUCLEOTIDE SEQUENCE [LARGE SCALE GENOMIC DNA]</scope>
    <source>
        <strain evidence="2">cv. AL8/78</strain>
    </source>
</reference>
<protein>
    <recommendedName>
        <fullName evidence="3">Reverse transcriptase domain-containing protein</fullName>
    </recommendedName>
</protein>
<dbReference type="AlphaFoldDB" id="A0A453AM49"/>
<reference evidence="2" key="1">
    <citation type="journal article" date="2014" name="Science">
        <title>Ancient hybridizations among the ancestral genomes of bread wheat.</title>
        <authorList>
            <consortium name="International Wheat Genome Sequencing Consortium,"/>
            <person name="Marcussen T."/>
            <person name="Sandve S.R."/>
            <person name="Heier L."/>
            <person name="Spannagl M."/>
            <person name="Pfeifer M."/>
            <person name="Jakobsen K.S."/>
            <person name="Wulff B.B."/>
            <person name="Steuernagel B."/>
            <person name="Mayer K.F."/>
            <person name="Olsen O.A."/>
        </authorList>
    </citation>
    <scope>NUCLEOTIDE SEQUENCE [LARGE SCALE GENOMIC DNA]</scope>
    <source>
        <strain evidence="2">cv. AL8/78</strain>
    </source>
</reference>
<organism evidence="1 2">
    <name type="scientific">Aegilops tauschii subsp. strangulata</name>
    <name type="common">Goatgrass</name>
    <dbReference type="NCBI Taxonomy" id="200361"/>
    <lineage>
        <taxon>Eukaryota</taxon>
        <taxon>Viridiplantae</taxon>
        <taxon>Streptophyta</taxon>
        <taxon>Embryophyta</taxon>
        <taxon>Tracheophyta</taxon>
        <taxon>Spermatophyta</taxon>
        <taxon>Magnoliopsida</taxon>
        <taxon>Liliopsida</taxon>
        <taxon>Poales</taxon>
        <taxon>Poaceae</taxon>
        <taxon>BOP clade</taxon>
        <taxon>Pooideae</taxon>
        <taxon>Triticodae</taxon>
        <taxon>Triticeae</taxon>
        <taxon>Triticinae</taxon>
        <taxon>Aegilops</taxon>
    </lineage>
</organism>
<accession>A0A453AM49</accession>
<name>A0A453AM49_AEGTS</name>
<reference evidence="1" key="4">
    <citation type="submission" date="2019-03" db="UniProtKB">
        <authorList>
            <consortium name="EnsemblPlants"/>
        </authorList>
    </citation>
    <scope>IDENTIFICATION</scope>
</reference>
<evidence type="ECO:0008006" key="3">
    <source>
        <dbReference type="Google" id="ProtNLM"/>
    </source>
</evidence>
<sequence>MLPKNPDASTLTDYRPISLIHLVAKLFAKVLSLRLAPRKAQVVSVNQSAFIAGRCVHNNFRLVQQTARQL</sequence>
<dbReference type="Proteomes" id="UP000015105">
    <property type="component" value="Chromosome 2D"/>
</dbReference>
<dbReference type="STRING" id="200361.A0A453AM49"/>
<reference evidence="1" key="5">
    <citation type="journal article" date="2021" name="G3 (Bethesda)">
        <title>Aegilops tauschii genome assembly Aet v5.0 features greater sequence contiguity and improved annotation.</title>
        <authorList>
            <person name="Wang L."/>
            <person name="Zhu T."/>
            <person name="Rodriguez J.C."/>
            <person name="Deal K.R."/>
            <person name="Dubcovsky J."/>
            <person name="McGuire P.E."/>
            <person name="Lux T."/>
            <person name="Spannagl M."/>
            <person name="Mayer K.F.X."/>
            <person name="Baldrich P."/>
            <person name="Meyers B.C."/>
            <person name="Huo N."/>
            <person name="Gu Y.Q."/>
            <person name="Zhou H."/>
            <person name="Devos K.M."/>
            <person name="Bennetzen J.L."/>
            <person name="Unver T."/>
            <person name="Budak H."/>
            <person name="Gulick P.J."/>
            <person name="Galiba G."/>
            <person name="Kalapos B."/>
            <person name="Nelson D.R."/>
            <person name="Li P."/>
            <person name="You F.M."/>
            <person name="Luo M.C."/>
            <person name="Dvorak J."/>
        </authorList>
    </citation>
    <scope>NUCLEOTIDE SEQUENCE [LARGE SCALE GENOMIC DNA]</scope>
    <source>
        <strain evidence="1">cv. AL8/78</strain>
    </source>
</reference>
<proteinExistence type="predicted"/>
<reference evidence="1" key="3">
    <citation type="journal article" date="2017" name="Nature">
        <title>Genome sequence of the progenitor of the wheat D genome Aegilops tauschii.</title>
        <authorList>
            <person name="Luo M.C."/>
            <person name="Gu Y.Q."/>
            <person name="Puiu D."/>
            <person name="Wang H."/>
            <person name="Twardziok S.O."/>
            <person name="Deal K.R."/>
            <person name="Huo N."/>
            <person name="Zhu T."/>
            <person name="Wang L."/>
            <person name="Wang Y."/>
            <person name="McGuire P.E."/>
            <person name="Liu S."/>
            <person name="Long H."/>
            <person name="Ramasamy R.K."/>
            <person name="Rodriguez J.C."/>
            <person name="Van S.L."/>
            <person name="Yuan L."/>
            <person name="Wang Z."/>
            <person name="Xia Z."/>
            <person name="Xiao L."/>
            <person name="Anderson O.D."/>
            <person name="Ouyang S."/>
            <person name="Liang Y."/>
            <person name="Zimin A.V."/>
            <person name="Pertea G."/>
            <person name="Qi P."/>
            <person name="Bennetzen J.L."/>
            <person name="Dai X."/>
            <person name="Dawson M.W."/>
            <person name="Muller H.G."/>
            <person name="Kugler K."/>
            <person name="Rivarola-Duarte L."/>
            <person name="Spannagl M."/>
            <person name="Mayer K.F.X."/>
            <person name="Lu F.H."/>
            <person name="Bevan M.W."/>
            <person name="Leroy P."/>
            <person name="Li P."/>
            <person name="You F.M."/>
            <person name="Sun Q."/>
            <person name="Liu Z."/>
            <person name="Lyons E."/>
            <person name="Wicker T."/>
            <person name="Salzberg S.L."/>
            <person name="Devos K.M."/>
            <person name="Dvorak J."/>
        </authorList>
    </citation>
    <scope>NUCLEOTIDE SEQUENCE [LARGE SCALE GENOMIC DNA]</scope>
    <source>
        <strain evidence="1">cv. AL8/78</strain>
    </source>
</reference>
<keyword evidence="2" id="KW-1185">Reference proteome</keyword>
<evidence type="ECO:0000313" key="2">
    <source>
        <dbReference type="Proteomes" id="UP000015105"/>
    </source>
</evidence>
<dbReference type="Gramene" id="AET2Gv20193200.1">
    <property type="protein sequence ID" value="AET2Gv20193200.1"/>
    <property type="gene ID" value="AET2Gv20193200"/>
</dbReference>
<dbReference type="EnsemblPlants" id="AET2Gv20193200.1">
    <property type="protein sequence ID" value="AET2Gv20193200.1"/>
    <property type="gene ID" value="AET2Gv20193200"/>
</dbReference>